<dbReference type="Proteomes" id="UP000827721">
    <property type="component" value="Unassembled WGS sequence"/>
</dbReference>
<evidence type="ECO:0000256" key="1">
    <source>
        <dbReference type="SAM" id="Coils"/>
    </source>
</evidence>
<dbReference type="InterPro" id="IPR039976">
    <property type="entry name" value="WIT1/WIT2"/>
</dbReference>
<organism evidence="4 5">
    <name type="scientific">Xanthoceras sorbifolium</name>
    <dbReference type="NCBI Taxonomy" id="99658"/>
    <lineage>
        <taxon>Eukaryota</taxon>
        <taxon>Viridiplantae</taxon>
        <taxon>Streptophyta</taxon>
        <taxon>Embryophyta</taxon>
        <taxon>Tracheophyta</taxon>
        <taxon>Spermatophyta</taxon>
        <taxon>Magnoliopsida</taxon>
        <taxon>eudicotyledons</taxon>
        <taxon>Gunneridae</taxon>
        <taxon>Pentapetalae</taxon>
        <taxon>rosids</taxon>
        <taxon>malvids</taxon>
        <taxon>Sapindales</taxon>
        <taxon>Sapindaceae</taxon>
        <taxon>Xanthoceroideae</taxon>
        <taxon>Xanthoceras</taxon>
    </lineage>
</organism>
<keyword evidence="1" id="KW-0175">Coiled coil</keyword>
<protein>
    <recommendedName>
        <fullName evidence="3">WIT1/2 N-terminal helical bundle domain-containing protein</fullName>
    </recommendedName>
</protein>
<keyword evidence="2" id="KW-0812">Transmembrane</keyword>
<evidence type="ECO:0000256" key="2">
    <source>
        <dbReference type="SAM" id="Phobius"/>
    </source>
</evidence>
<dbReference type="Pfam" id="PF26581">
    <property type="entry name" value="WIT1_2_N"/>
    <property type="match status" value="1"/>
</dbReference>
<reference evidence="4 5" key="1">
    <citation type="submission" date="2021-02" db="EMBL/GenBank/DDBJ databases">
        <title>Plant Genome Project.</title>
        <authorList>
            <person name="Zhang R.-G."/>
        </authorList>
    </citation>
    <scope>NUCLEOTIDE SEQUENCE [LARGE SCALE GENOMIC DNA]</scope>
    <source>
        <tissue evidence="4">Leaves</tissue>
    </source>
</reference>
<evidence type="ECO:0000313" key="4">
    <source>
        <dbReference type="EMBL" id="KAH7519122.1"/>
    </source>
</evidence>
<keyword evidence="2" id="KW-0472">Membrane</keyword>
<evidence type="ECO:0000313" key="5">
    <source>
        <dbReference type="Proteomes" id="UP000827721"/>
    </source>
</evidence>
<sequence>MDADVDQETNVSVVVNVNDQETKLNKVDLLEGISSNKEMMGEQGSFGEILTRVELDIACSSEKLVNLNILMMHVATRESDFEAFASEREHNLSDAAEKALEFDLLSGIVDSEVRELDKFMATLQADIINVREAISSYKHLGETSVEMEEQLLDSENSLKQSAEQISEIKLQSAQFQRTLSCLDGEENYEKSTGFSEDGQFFNMNTKIKMQTAEQQRHILRMLEKSLAREMDLEKKLTESRQIEEVLKVRLLSYEQDVFYMEEEATDACERRFEAENAAEVLMGSSKELLGRLQIVQFNLNGSIQRENALRSKLDGSMKQLEVKEHALQKLESSNLKLNDFLLAQTDGLKASLTEAEDNLILANSENFTLREKVSSLEKQLKESEFQLLDAKASAEGSQEQHNALCSVISELENLIEDLKVKLSNTESRTESAESKCKLLADTNMELNEELGLLKSSCVSSEKVDSLDRQLRESDIQLQRAVAAAEASEEKQTLLYSTIKDMEHVIEGLKLKVSKADSQADCAEEKLIILSEANAGLNEELSFLRDRLECLEASLHEAEETKMATAKDIDIRAKVITNLVMQLAFERERLHQQIASLTLENRVMVVQLQQTKKDPSIVMSYDNRGSDKECLFPKHDLTTAPCATESKEEITVLSAPVPELDETQKNVSVGKTEAEPVDLTSELGTVRRIDAGLLNFKNIFMATLVVLISTAAYCLKKQNQLF</sequence>
<feature type="domain" description="WIT1/2 N-terminal helical bundle" evidence="3">
    <location>
        <begin position="44"/>
        <end position="181"/>
    </location>
</feature>
<dbReference type="EMBL" id="JAFEMO010000338">
    <property type="protein sequence ID" value="KAH7519122.1"/>
    <property type="molecule type" value="Genomic_DNA"/>
</dbReference>
<dbReference type="PANTHER" id="PTHR35705">
    <property type="entry name" value="WPP DOMAIN-INTERACTING TAIL-ANCHORED PROTEIN 1"/>
    <property type="match status" value="1"/>
</dbReference>
<comment type="caution">
    <text evidence="4">The sequence shown here is derived from an EMBL/GenBank/DDBJ whole genome shotgun (WGS) entry which is preliminary data.</text>
</comment>
<keyword evidence="5" id="KW-1185">Reference proteome</keyword>
<evidence type="ECO:0000259" key="3">
    <source>
        <dbReference type="Pfam" id="PF26581"/>
    </source>
</evidence>
<dbReference type="SUPFAM" id="SSF57997">
    <property type="entry name" value="Tropomyosin"/>
    <property type="match status" value="1"/>
</dbReference>
<gene>
    <name evidence="4" type="ORF">JRO89_XSUnG0132200</name>
</gene>
<feature type="coiled-coil region" evidence="1">
    <location>
        <begin position="505"/>
        <end position="567"/>
    </location>
</feature>
<name>A0ABQ8GYH4_9ROSI</name>
<feature type="coiled-coil region" evidence="1">
    <location>
        <begin position="373"/>
        <end position="449"/>
    </location>
</feature>
<dbReference type="InterPro" id="IPR058610">
    <property type="entry name" value="WIT1_2_N"/>
</dbReference>
<dbReference type="PANTHER" id="PTHR35705:SF1">
    <property type="entry name" value="WPP DOMAIN-INTERACTING TAIL-ANCHORED PROTEIN 1"/>
    <property type="match status" value="1"/>
</dbReference>
<feature type="transmembrane region" description="Helical" evidence="2">
    <location>
        <begin position="695"/>
        <end position="714"/>
    </location>
</feature>
<proteinExistence type="predicted"/>
<accession>A0ABQ8GYH4</accession>
<keyword evidence="2" id="KW-1133">Transmembrane helix</keyword>